<evidence type="ECO:0000256" key="1">
    <source>
        <dbReference type="SAM" id="Coils"/>
    </source>
</evidence>
<dbReference type="Proteomes" id="UP001198571">
    <property type="component" value="Unassembled WGS sequence"/>
</dbReference>
<evidence type="ECO:0000313" key="4">
    <source>
        <dbReference type="Proteomes" id="UP001198571"/>
    </source>
</evidence>
<comment type="caution">
    <text evidence="3">The sequence shown here is derived from an EMBL/GenBank/DDBJ whole genome shotgun (WGS) entry which is preliminary data.</text>
</comment>
<accession>A0ABS8CQR0</accession>
<dbReference type="EMBL" id="JACDXX010000019">
    <property type="protein sequence ID" value="MCB5411704.1"/>
    <property type="molecule type" value="Genomic_DNA"/>
</dbReference>
<feature type="signal peptide" evidence="2">
    <location>
        <begin position="1"/>
        <end position="20"/>
    </location>
</feature>
<reference evidence="3 4" key="1">
    <citation type="submission" date="2020-07" db="EMBL/GenBank/DDBJ databases">
        <title>Pseudogemmobacter sp. nov., isolated from poultry manure in Taiwan.</title>
        <authorList>
            <person name="Lin S.-Y."/>
            <person name="Tang Y.-S."/>
            <person name="Young C.-C."/>
        </authorList>
    </citation>
    <scope>NUCLEOTIDE SEQUENCE [LARGE SCALE GENOMIC DNA]</scope>
    <source>
        <strain evidence="3 4">CC-YST710</strain>
    </source>
</reference>
<proteinExistence type="predicted"/>
<evidence type="ECO:0000313" key="3">
    <source>
        <dbReference type="EMBL" id="MCB5411704.1"/>
    </source>
</evidence>
<sequence length="89" mass="10148">MKRIALLVGLLLSFGTAVGAQTQAPTGEREVRDYVPPPEVDFMQGMDPLANLELENLNRRVLQVESENERLRALIYELEQRLLRLEQGK</sequence>
<feature type="chain" id="PRO_5046583452" description="YbgF trimerisation domain-containing protein" evidence="2">
    <location>
        <begin position="21"/>
        <end position="89"/>
    </location>
</feature>
<dbReference type="RefSeq" id="WP_226937155.1">
    <property type="nucleotide sequence ID" value="NZ_JACDXX010000019.1"/>
</dbReference>
<keyword evidence="2" id="KW-0732">Signal</keyword>
<keyword evidence="1" id="KW-0175">Coiled coil</keyword>
<name>A0ABS8CQR0_9RHOB</name>
<feature type="coiled-coil region" evidence="1">
    <location>
        <begin position="54"/>
        <end position="88"/>
    </location>
</feature>
<keyword evidence="4" id="KW-1185">Reference proteome</keyword>
<protein>
    <recommendedName>
        <fullName evidence="5">YbgF trimerisation domain-containing protein</fullName>
    </recommendedName>
</protein>
<gene>
    <name evidence="3" type="ORF">H0485_17060</name>
</gene>
<organism evidence="3 4">
    <name type="scientific">Pseudogemmobacter faecipullorum</name>
    <dbReference type="NCBI Taxonomy" id="2755041"/>
    <lineage>
        <taxon>Bacteria</taxon>
        <taxon>Pseudomonadati</taxon>
        <taxon>Pseudomonadota</taxon>
        <taxon>Alphaproteobacteria</taxon>
        <taxon>Rhodobacterales</taxon>
        <taxon>Paracoccaceae</taxon>
        <taxon>Pseudogemmobacter</taxon>
    </lineage>
</organism>
<evidence type="ECO:0000256" key="2">
    <source>
        <dbReference type="SAM" id="SignalP"/>
    </source>
</evidence>
<evidence type="ECO:0008006" key="5">
    <source>
        <dbReference type="Google" id="ProtNLM"/>
    </source>
</evidence>